<dbReference type="Proteomes" id="UP001496627">
    <property type="component" value="Unassembled WGS sequence"/>
</dbReference>
<evidence type="ECO:0000313" key="1">
    <source>
        <dbReference type="EMBL" id="MEQ1405964.1"/>
    </source>
</evidence>
<gene>
    <name evidence="1" type="ORF">ABK249_13555</name>
</gene>
<reference evidence="1 2" key="1">
    <citation type="submission" date="2024-05" db="EMBL/GenBank/DDBJ databases">
        <title>Neorhizobium sp. Rsf11, a plant growth promoting and heavy metal resistant PAH-degrader.</title>
        <authorList>
            <person name="Golubev S.N."/>
            <person name="Muratova A.Y."/>
            <person name="Markelova M.I."/>
        </authorList>
    </citation>
    <scope>NUCLEOTIDE SEQUENCE [LARGE SCALE GENOMIC DNA]</scope>
    <source>
        <strain evidence="1 2">Rsf11</strain>
    </source>
</reference>
<comment type="caution">
    <text evidence="1">The sequence shown here is derived from an EMBL/GenBank/DDBJ whole genome shotgun (WGS) entry which is preliminary data.</text>
</comment>
<dbReference type="RefSeq" id="WP_200883979.1">
    <property type="nucleotide sequence ID" value="NZ_JBEAAL010000008.1"/>
</dbReference>
<name>A0ABV0M4S6_9HYPH</name>
<organism evidence="1 2">
    <name type="scientific">Neorhizobium phenanthreniclasticum</name>
    <dbReference type="NCBI Taxonomy" id="3157917"/>
    <lineage>
        <taxon>Bacteria</taxon>
        <taxon>Pseudomonadati</taxon>
        <taxon>Pseudomonadota</taxon>
        <taxon>Alphaproteobacteria</taxon>
        <taxon>Hyphomicrobiales</taxon>
        <taxon>Rhizobiaceae</taxon>
        <taxon>Rhizobium/Agrobacterium group</taxon>
        <taxon>Neorhizobium</taxon>
    </lineage>
</organism>
<accession>A0ABV0M4S6</accession>
<proteinExistence type="predicted"/>
<protein>
    <submittedName>
        <fullName evidence="1">Uncharacterized protein</fullName>
    </submittedName>
</protein>
<sequence>MDTLLISMAAGIVFATSAALGDKAKSPPPTAKGDAIILFPMWKPARIRTARRHSGIA</sequence>
<dbReference type="EMBL" id="JBEAAL010000008">
    <property type="protein sequence ID" value="MEQ1405964.1"/>
    <property type="molecule type" value="Genomic_DNA"/>
</dbReference>
<evidence type="ECO:0000313" key="2">
    <source>
        <dbReference type="Proteomes" id="UP001496627"/>
    </source>
</evidence>
<keyword evidence="2" id="KW-1185">Reference proteome</keyword>